<dbReference type="EMBL" id="ML121534">
    <property type="protein sequence ID" value="RPB26499.1"/>
    <property type="molecule type" value="Genomic_DNA"/>
</dbReference>
<feature type="region of interest" description="Disordered" evidence="1">
    <location>
        <begin position="35"/>
        <end position="67"/>
    </location>
</feature>
<evidence type="ECO:0000256" key="2">
    <source>
        <dbReference type="SAM" id="Phobius"/>
    </source>
</evidence>
<name>A0A3N4LY36_9PEZI</name>
<reference evidence="3 4" key="1">
    <citation type="journal article" date="2018" name="Nat. Ecol. Evol.">
        <title>Pezizomycetes genomes reveal the molecular basis of ectomycorrhizal truffle lifestyle.</title>
        <authorList>
            <person name="Murat C."/>
            <person name="Payen T."/>
            <person name="Noel B."/>
            <person name="Kuo A."/>
            <person name="Morin E."/>
            <person name="Chen J."/>
            <person name="Kohler A."/>
            <person name="Krizsan K."/>
            <person name="Balestrini R."/>
            <person name="Da Silva C."/>
            <person name="Montanini B."/>
            <person name="Hainaut M."/>
            <person name="Levati E."/>
            <person name="Barry K.W."/>
            <person name="Belfiori B."/>
            <person name="Cichocki N."/>
            <person name="Clum A."/>
            <person name="Dockter R.B."/>
            <person name="Fauchery L."/>
            <person name="Guy J."/>
            <person name="Iotti M."/>
            <person name="Le Tacon F."/>
            <person name="Lindquist E.A."/>
            <person name="Lipzen A."/>
            <person name="Malagnac F."/>
            <person name="Mello A."/>
            <person name="Molinier V."/>
            <person name="Miyauchi S."/>
            <person name="Poulain J."/>
            <person name="Riccioni C."/>
            <person name="Rubini A."/>
            <person name="Sitrit Y."/>
            <person name="Splivallo R."/>
            <person name="Traeger S."/>
            <person name="Wang M."/>
            <person name="Zifcakova L."/>
            <person name="Wipf D."/>
            <person name="Zambonelli A."/>
            <person name="Paolocci F."/>
            <person name="Nowrousian M."/>
            <person name="Ottonello S."/>
            <person name="Baldrian P."/>
            <person name="Spatafora J.W."/>
            <person name="Henrissat B."/>
            <person name="Nagy L.G."/>
            <person name="Aury J.M."/>
            <person name="Wincker P."/>
            <person name="Grigoriev I.V."/>
            <person name="Bonfante P."/>
            <person name="Martin F.M."/>
        </authorList>
    </citation>
    <scope>NUCLEOTIDE SEQUENCE [LARGE SCALE GENOMIC DNA]</scope>
    <source>
        <strain evidence="3 4">ATCC MYA-4762</strain>
    </source>
</reference>
<feature type="transmembrane region" description="Helical" evidence="2">
    <location>
        <begin position="135"/>
        <end position="155"/>
    </location>
</feature>
<sequence length="164" mass="18292">MRTLNEVPRTEPPPNELDEVVPNTLTEFDDCESLAAPGIPHISDQDSGVGTDSPSRELAAGAGRTIPDDNPELAIDWISMWNFANVEPGVSGKRHSAVEPLSAISRSSTMPVELDHSHTAHQEDELTSRRRSSQWLQLLAGIIWGFFLCIIIYLYHVVSNWWNF</sequence>
<protein>
    <submittedName>
        <fullName evidence="3">Uncharacterized protein</fullName>
    </submittedName>
</protein>
<dbReference type="AlphaFoldDB" id="A0A3N4LY36"/>
<feature type="region of interest" description="Disordered" evidence="1">
    <location>
        <begin position="1"/>
        <end position="20"/>
    </location>
</feature>
<dbReference type="OrthoDB" id="10650686at2759"/>
<keyword evidence="2" id="KW-1133">Transmembrane helix</keyword>
<keyword evidence="2" id="KW-0472">Membrane</keyword>
<keyword evidence="4" id="KW-1185">Reference proteome</keyword>
<dbReference type="Proteomes" id="UP000267821">
    <property type="component" value="Unassembled WGS sequence"/>
</dbReference>
<proteinExistence type="predicted"/>
<accession>A0A3N4LY36</accession>
<evidence type="ECO:0000313" key="4">
    <source>
        <dbReference type="Proteomes" id="UP000267821"/>
    </source>
</evidence>
<keyword evidence="2" id="KW-0812">Transmembrane</keyword>
<dbReference type="InParanoid" id="A0A3N4LY36"/>
<organism evidence="3 4">
    <name type="scientific">Terfezia boudieri ATCC MYA-4762</name>
    <dbReference type="NCBI Taxonomy" id="1051890"/>
    <lineage>
        <taxon>Eukaryota</taxon>
        <taxon>Fungi</taxon>
        <taxon>Dikarya</taxon>
        <taxon>Ascomycota</taxon>
        <taxon>Pezizomycotina</taxon>
        <taxon>Pezizomycetes</taxon>
        <taxon>Pezizales</taxon>
        <taxon>Pezizaceae</taxon>
        <taxon>Terfezia</taxon>
    </lineage>
</organism>
<evidence type="ECO:0000313" key="3">
    <source>
        <dbReference type="EMBL" id="RPB26499.1"/>
    </source>
</evidence>
<gene>
    <name evidence="3" type="ORF">L211DRAFT_847135</name>
</gene>
<evidence type="ECO:0000256" key="1">
    <source>
        <dbReference type="SAM" id="MobiDB-lite"/>
    </source>
</evidence>